<accession>A0A8K0NRB0</accession>
<keyword evidence="2" id="KW-1185">Reference proteome</keyword>
<dbReference type="EMBL" id="JABELV010000038">
    <property type="protein sequence ID" value="KAG7562141.1"/>
    <property type="molecule type" value="Genomic_DNA"/>
</dbReference>
<dbReference type="AlphaFoldDB" id="A0A8K0NRB0"/>
<reference evidence="1" key="1">
    <citation type="submission" date="2020-04" db="EMBL/GenBank/DDBJ databases">
        <title>Analysis of mating type loci in Filobasidium floriforme.</title>
        <authorList>
            <person name="Nowrousian M."/>
        </authorList>
    </citation>
    <scope>NUCLEOTIDE SEQUENCE</scope>
    <source>
        <strain evidence="1">CBS 6242</strain>
    </source>
</reference>
<comment type="caution">
    <text evidence="1">The sequence shown here is derived from an EMBL/GenBank/DDBJ whole genome shotgun (WGS) entry which is preliminary data.</text>
</comment>
<name>A0A8K0NRB0_9TREE</name>
<dbReference type="Proteomes" id="UP000812966">
    <property type="component" value="Unassembled WGS sequence"/>
</dbReference>
<proteinExistence type="predicted"/>
<evidence type="ECO:0000313" key="1">
    <source>
        <dbReference type="EMBL" id="KAG7562141.1"/>
    </source>
</evidence>
<sequence>MPDVVPQAGARPKKQNWNCLTTCKRNTPVRREIQSQFSAQPTTNADTLKPRRLTVQCSCESAPYSTCRRQAVECVSTGQTVKHVKAEDPGRYRDAHSSGGTVNPNRDGAYLGRGGHMGHVGESDMYKIMQWRYLERQAKDIGKPFITATTQWLIHDPRTLGLFLNRPLLNSPSTPKTHAAALRCSLCGYRPVGDQLRALELHAAGCVYGIEQFSDDDIPADIIGLQDGLSARESNANGVPVSDTVPI</sequence>
<evidence type="ECO:0000313" key="2">
    <source>
        <dbReference type="Proteomes" id="UP000812966"/>
    </source>
</evidence>
<protein>
    <submittedName>
        <fullName evidence="1">Uncharacterized protein</fullName>
    </submittedName>
</protein>
<gene>
    <name evidence="1" type="ORF">FFLO_02423</name>
</gene>
<organism evidence="1 2">
    <name type="scientific">Filobasidium floriforme</name>
    <dbReference type="NCBI Taxonomy" id="5210"/>
    <lineage>
        <taxon>Eukaryota</taxon>
        <taxon>Fungi</taxon>
        <taxon>Dikarya</taxon>
        <taxon>Basidiomycota</taxon>
        <taxon>Agaricomycotina</taxon>
        <taxon>Tremellomycetes</taxon>
        <taxon>Filobasidiales</taxon>
        <taxon>Filobasidiaceae</taxon>
        <taxon>Filobasidium</taxon>
    </lineage>
</organism>